<sequence>MCKDDSITYIRLVERGKIFKFLHGLNFKYNLIWVQVLGKEKLPYLSEVPQKDQPPKENPAQKVVVGNTASTANYQDIPMIQSKVLLQQLIHSKHLHQYTKDENWVQAMNKEMKALEKKSTWEIVGRPKDKRVIDIHCKCKFDRTLDRYKARLVVKEYTQTYKLDYRLQGDICPYSKDEYSRNYSLLSRPF</sequence>
<evidence type="ECO:0000313" key="1">
    <source>
        <dbReference type="EMBL" id="RDX88689.1"/>
    </source>
</evidence>
<keyword evidence="2" id="KW-1185">Reference proteome</keyword>
<dbReference type="Proteomes" id="UP000257109">
    <property type="component" value="Unassembled WGS sequence"/>
</dbReference>
<dbReference type="EMBL" id="QJKJ01005872">
    <property type="protein sequence ID" value="RDX88689.1"/>
    <property type="molecule type" value="Genomic_DNA"/>
</dbReference>
<gene>
    <name evidence="1" type="ORF">CR513_29688</name>
</gene>
<organism evidence="1 2">
    <name type="scientific">Mucuna pruriens</name>
    <name type="common">Velvet bean</name>
    <name type="synonym">Dolichos pruriens</name>
    <dbReference type="NCBI Taxonomy" id="157652"/>
    <lineage>
        <taxon>Eukaryota</taxon>
        <taxon>Viridiplantae</taxon>
        <taxon>Streptophyta</taxon>
        <taxon>Embryophyta</taxon>
        <taxon>Tracheophyta</taxon>
        <taxon>Spermatophyta</taxon>
        <taxon>Magnoliopsida</taxon>
        <taxon>eudicotyledons</taxon>
        <taxon>Gunneridae</taxon>
        <taxon>Pentapetalae</taxon>
        <taxon>rosids</taxon>
        <taxon>fabids</taxon>
        <taxon>Fabales</taxon>
        <taxon>Fabaceae</taxon>
        <taxon>Papilionoideae</taxon>
        <taxon>50 kb inversion clade</taxon>
        <taxon>NPAAA clade</taxon>
        <taxon>indigoferoid/millettioid clade</taxon>
        <taxon>Phaseoleae</taxon>
        <taxon>Mucuna</taxon>
    </lineage>
</organism>
<feature type="non-terminal residue" evidence="1">
    <location>
        <position position="1"/>
    </location>
</feature>
<reference evidence="1" key="1">
    <citation type="submission" date="2018-05" db="EMBL/GenBank/DDBJ databases">
        <title>Draft genome of Mucuna pruriens seed.</title>
        <authorList>
            <person name="Nnadi N.E."/>
            <person name="Vos R."/>
            <person name="Hasami M.H."/>
            <person name="Devisetty U.K."/>
            <person name="Aguiy J.C."/>
        </authorList>
    </citation>
    <scope>NUCLEOTIDE SEQUENCE [LARGE SCALE GENOMIC DNA]</scope>
    <source>
        <strain evidence="1">JCA_2017</strain>
    </source>
</reference>
<comment type="caution">
    <text evidence="1">The sequence shown here is derived from an EMBL/GenBank/DDBJ whole genome shotgun (WGS) entry which is preliminary data.</text>
</comment>
<protein>
    <submittedName>
        <fullName evidence="1">Mitochondrial protein</fullName>
    </submittedName>
</protein>
<dbReference type="AlphaFoldDB" id="A0A371GDQ6"/>
<evidence type="ECO:0000313" key="2">
    <source>
        <dbReference type="Proteomes" id="UP000257109"/>
    </source>
</evidence>
<name>A0A371GDQ6_MUCPR</name>
<proteinExistence type="predicted"/>
<dbReference type="STRING" id="157652.A0A371GDQ6"/>
<accession>A0A371GDQ6</accession>